<keyword evidence="5" id="KW-0547">Nucleotide-binding</keyword>
<feature type="domain" description="HD Cas3-type" evidence="11">
    <location>
        <begin position="30"/>
        <end position="212"/>
    </location>
</feature>
<dbReference type="OrthoDB" id="9810236at2"/>
<dbReference type="InterPro" id="IPR011545">
    <property type="entry name" value="DEAD/DEAH_box_helicase_dom"/>
</dbReference>
<keyword evidence="8" id="KW-0067">ATP-binding</keyword>
<dbReference type="Gene3D" id="1.10.3210.30">
    <property type="match status" value="1"/>
</dbReference>
<dbReference type="RefSeq" id="WP_147923380.1">
    <property type="nucleotide sequence ID" value="NZ_VRTY01000093.1"/>
</dbReference>
<dbReference type="Pfam" id="PF00270">
    <property type="entry name" value="DEAD"/>
    <property type="match status" value="1"/>
</dbReference>
<dbReference type="GO" id="GO:0004386">
    <property type="term" value="F:helicase activity"/>
    <property type="evidence" value="ECO:0007669"/>
    <property type="project" value="UniProtKB-KW"/>
</dbReference>
<dbReference type="InterPro" id="IPR006483">
    <property type="entry name" value="CRISPR-assoc_Cas3_HD"/>
</dbReference>
<dbReference type="InterPro" id="IPR006474">
    <property type="entry name" value="Helicase_Cas3_CRISPR-ass_core"/>
</dbReference>
<dbReference type="NCBIfam" id="TIGR01587">
    <property type="entry name" value="cas3_core"/>
    <property type="match status" value="1"/>
</dbReference>
<evidence type="ECO:0000259" key="11">
    <source>
        <dbReference type="PROSITE" id="PS51643"/>
    </source>
</evidence>
<accession>A0A5C8J8C8</accession>
<protein>
    <submittedName>
        <fullName evidence="12">CRISPR-associated helicase Cas3</fullName>
    </submittedName>
</protein>
<dbReference type="SMART" id="SM00487">
    <property type="entry name" value="DEXDc"/>
    <property type="match status" value="1"/>
</dbReference>
<dbReference type="CDD" id="cd09641">
    <property type="entry name" value="Cas3''_I"/>
    <property type="match status" value="1"/>
</dbReference>
<keyword evidence="6" id="KW-0378">Hydrolase</keyword>
<evidence type="ECO:0000256" key="3">
    <source>
        <dbReference type="ARBA" id="ARBA00022722"/>
    </source>
</evidence>
<comment type="similarity">
    <text evidence="2">In the central section; belongs to the CRISPR-associated helicase Cas3 family.</text>
</comment>
<dbReference type="Pfam" id="PF22590">
    <property type="entry name" value="Cas3-like_C_2"/>
    <property type="match status" value="1"/>
</dbReference>
<dbReference type="SUPFAM" id="SSF52540">
    <property type="entry name" value="P-loop containing nucleoside triphosphate hydrolases"/>
    <property type="match status" value="1"/>
</dbReference>
<dbReference type="PROSITE" id="PS51643">
    <property type="entry name" value="HD_CAS3"/>
    <property type="match status" value="1"/>
</dbReference>
<dbReference type="InterPro" id="IPR014001">
    <property type="entry name" value="Helicase_ATP-bd"/>
</dbReference>
<keyword evidence="7" id="KW-0347">Helicase</keyword>
<evidence type="ECO:0000256" key="9">
    <source>
        <dbReference type="ARBA" id="ARBA00023118"/>
    </source>
</evidence>
<evidence type="ECO:0000256" key="1">
    <source>
        <dbReference type="ARBA" id="ARBA00006847"/>
    </source>
</evidence>
<dbReference type="AlphaFoldDB" id="A0A5C8J8C8"/>
<keyword evidence="13" id="KW-1185">Reference proteome</keyword>
<sequence length="803" mass="93029">MTTFYSHSKQDKDGQVYGSKELKTHTNGVNAKVQQLLSGKLSFSLISGVRKLSGEIALYHDLGKYTPHFQHYLLQQSGKYDATLKQHAKFGAFAILEKLKQQDRSLEAWLALYIIVHHHNNLTDFILLNRLITKDETYHDEYIFEEQLKSMQKSRQLIAQELNEPDLEVYLKFPEQKPFKRFCKEFSKLYGTPETYFLINYLFSLLIEADKLDASETLLYERVNINANAVDRHLQSSTHQLRTKVRQSVIRRLDELDLQKQKIFTLTAPTGVGKTYTALDFALKLRAKVPELHKSQIIYALPFINIIEQGYAEYKKALGDSCKILAHYQYADIFGEEDKKGKGGYDEKSYHQKLMELDTWQSDIVITSFVQLLQTIIGYRNKILKKFNHLANSIIILDEVQTIKLEQIPLVGAALYYLSKYLNARIILMTATKPKILELAYQQILKAEGEAEIDYKACELLQEHEEIYKSYKRTKIVPLLDVEFPKDSVADTFIEQLFSEKWTEGQSCLIVVNKVNRCIEFFQKVNEYLKNKQLKNSVYCLSTNIVPAHRLSRIEQIKADLKAGKKPILIATQVVEAGVDLDFDMGFRDLGPIDSIVQVAGRINRQSDPQNPERLHLPLYVINTGDCQKIYGTITTVNAEGALTLANEIPEADYLELVENYFTKLTNSSSFKYSRDVFEAMKILRYDTSDKDPSKKYVSDFKVIEEQQKAISVFVLVDDRADEVRQAFLNLFNKKITKQEFDEKYKKDFHQRIIAVPSYYTENLDRHQNLTESIMIAQPDDYDFETGFIRKREDKEVVSYMML</sequence>
<evidence type="ECO:0000256" key="7">
    <source>
        <dbReference type="ARBA" id="ARBA00022806"/>
    </source>
</evidence>
<evidence type="ECO:0000256" key="2">
    <source>
        <dbReference type="ARBA" id="ARBA00009046"/>
    </source>
</evidence>
<keyword evidence="9" id="KW-0051">Antiviral defense</keyword>
<dbReference type="GO" id="GO:0046872">
    <property type="term" value="F:metal ion binding"/>
    <property type="evidence" value="ECO:0007669"/>
    <property type="project" value="UniProtKB-KW"/>
</dbReference>
<gene>
    <name evidence="12" type="primary">cas3</name>
    <name evidence="12" type="ORF">FVR03_19140</name>
</gene>
<dbReference type="InterPro" id="IPR027417">
    <property type="entry name" value="P-loop_NTPase"/>
</dbReference>
<evidence type="ECO:0000313" key="12">
    <source>
        <dbReference type="EMBL" id="TXK33284.1"/>
    </source>
</evidence>
<dbReference type="GO" id="GO:0003676">
    <property type="term" value="F:nucleic acid binding"/>
    <property type="evidence" value="ECO:0007669"/>
    <property type="project" value="InterPro"/>
</dbReference>
<dbReference type="EMBL" id="VRTY01000093">
    <property type="protein sequence ID" value="TXK33284.1"/>
    <property type="molecule type" value="Genomic_DNA"/>
</dbReference>
<evidence type="ECO:0000259" key="10">
    <source>
        <dbReference type="PROSITE" id="PS51192"/>
    </source>
</evidence>
<comment type="similarity">
    <text evidence="1">In the N-terminal section; belongs to the CRISPR-associated nuclease Cas3-HD family.</text>
</comment>
<keyword evidence="4" id="KW-0479">Metal-binding</keyword>
<dbReference type="GO" id="GO:0004518">
    <property type="term" value="F:nuclease activity"/>
    <property type="evidence" value="ECO:0007669"/>
    <property type="project" value="UniProtKB-KW"/>
</dbReference>
<dbReference type="InterPro" id="IPR038257">
    <property type="entry name" value="CRISPR-assoc_Cas3_HD_sf"/>
</dbReference>
<dbReference type="GO" id="GO:0005524">
    <property type="term" value="F:ATP binding"/>
    <property type="evidence" value="ECO:0007669"/>
    <property type="project" value="UniProtKB-KW"/>
</dbReference>
<dbReference type="GO" id="GO:0051607">
    <property type="term" value="P:defense response to virus"/>
    <property type="evidence" value="ECO:0007669"/>
    <property type="project" value="UniProtKB-KW"/>
</dbReference>
<organism evidence="12 13">
    <name type="scientific">Pontibacter qinzhouensis</name>
    <dbReference type="NCBI Taxonomy" id="2603253"/>
    <lineage>
        <taxon>Bacteria</taxon>
        <taxon>Pseudomonadati</taxon>
        <taxon>Bacteroidota</taxon>
        <taxon>Cytophagia</taxon>
        <taxon>Cytophagales</taxon>
        <taxon>Hymenobacteraceae</taxon>
        <taxon>Pontibacter</taxon>
    </lineage>
</organism>
<dbReference type="NCBIfam" id="TIGR01596">
    <property type="entry name" value="cas3_HD"/>
    <property type="match status" value="1"/>
</dbReference>
<keyword evidence="3" id="KW-0540">Nuclease</keyword>
<dbReference type="CDD" id="cd17930">
    <property type="entry name" value="DEXHc_cas3"/>
    <property type="match status" value="1"/>
</dbReference>
<dbReference type="InterPro" id="IPR054712">
    <property type="entry name" value="Cas3-like_dom"/>
</dbReference>
<feature type="domain" description="Helicase ATP-binding" evidence="10">
    <location>
        <begin position="255"/>
        <end position="451"/>
    </location>
</feature>
<proteinExistence type="inferred from homology"/>
<evidence type="ECO:0000256" key="5">
    <source>
        <dbReference type="ARBA" id="ARBA00022741"/>
    </source>
</evidence>
<name>A0A5C8J8C8_9BACT</name>
<dbReference type="PROSITE" id="PS51192">
    <property type="entry name" value="HELICASE_ATP_BIND_1"/>
    <property type="match status" value="1"/>
</dbReference>
<dbReference type="Gene3D" id="3.40.50.300">
    <property type="entry name" value="P-loop containing nucleotide triphosphate hydrolases"/>
    <property type="match status" value="2"/>
</dbReference>
<evidence type="ECO:0000256" key="6">
    <source>
        <dbReference type="ARBA" id="ARBA00022801"/>
    </source>
</evidence>
<evidence type="ECO:0000256" key="8">
    <source>
        <dbReference type="ARBA" id="ARBA00022840"/>
    </source>
</evidence>
<evidence type="ECO:0000313" key="13">
    <source>
        <dbReference type="Proteomes" id="UP000321926"/>
    </source>
</evidence>
<evidence type="ECO:0000256" key="4">
    <source>
        <dbReference type="ARBA" id="ARBA00022723"/>
    </source>
</evidence>
<dbReference type="GO" id="GO:0016787">
    <property type="term" value="F:hydrolase activity"/>
    <property type="evidence" value="ECO:0007669"/>
    <property type="project" value="UniProtKB-KW"/>
</dbReference>
<comment type="caution">
    <text evidence="12">The sequence shown here is derived from an EMBL/GenBank/DDBJ whole genome shotgun (WGS) entry which is preliminary data.</text>
</comment>
<reference evidence="12 13" key="1">
    <citation type="submission" date="2019-08" db="EMBL/GenBank/DDBJ databases">
        <authorList>
            <person name="Shi S."/>
        </authorList>
    </citation>
    <scope>NUCLEOTIDE SEQUENCE [LARGE SCALE GENOMIC DNA]</scope>
    <source>
        <strain evidence="12 13">GY10130</strain>
    </source>
</reference>
<dbReference type="Proteomes" id="UP000321926">
    <property type="component" value="Unassembled WGS sequence"/>
</dbReference>